<dbReference type="GO" id="GO:0017056">
    <property type="term" value="F:structural constituent of nuclear pore"/>
    <property type="evidence" value="ECO:0007669"/>
    <property type="project" value="InterPro"/>
</dbReference>
<comment type="caution">
    <text evidence="12">The sequence shown here is derived from an EMBL/GenBank/DDBJ whole genome shotgun (WGS) entry which is preliminary data.</text>
</comment>
<dbReference type="GO" id="GO:0034398">
    <property type="term" value="P:telomere tethering at nuclear periphery"/>
    <property type="evidence" value="ECO:0007669"/>
    <property type="project" value="TreeGrafter"/>
</dbReference>
<dbReference type="Pfam" id="PF12110">
    <property type="entry name" value="Nup96"/>
    <property type="match status" value="1"/>
</dbReference>
<evidence type="ECO:0000256" key="9">
    <source>
        <dbReference type="ARBA" id="ARBA00023242"/>
    </source>
</evidence>
<proteinExistence type="inferred from homology"/>
<dbReference type="GO" id="GO:0008139">
    <property type="term" value="F:nuclear localization sequence binding"/>
    <property type="evidence" value="ECO:0007669"/>
    <property type="project" value="TreeGrafter"/>
</dbReference>
<evidence type="ECO:0000256" key="1">
    <source>
        <dbReference type="ARBA" id="ARBA00004567"/>
    </source>
</evidence>
<dbReference type="GO" id="GO:0000973">
    <property type="term" value="P:post-transcriptional tethering of RNA polymerase II gene DNA at nuclear periphery"/>
    <property type="evidence" value="ECO:0007669"/>
    <property type="project" value="TreeGrafter"/>
</dbReference>
<feature type="compositionally biased region" description="Low complexity" evidence="10">
    <location>
        <begin position="974"/>
        <end position="984"/>
    </location>
</feature>
<dbReference type="GO" id="GO:0051028">
    <property type="term" value="P:mRNA transport"/>
    <property type="evidence" value="ECO:0007669"/>
    <property type="project" value="UniProtKB-KW"/>
</dbReference>
<evidence type="ECO:0000256" key="4">
    <source>
        <dbReference type="ARBA" id="ARBA00022813"/>
    </source>
</evidence>
<dbReference type="Proteomes" id="UP001165080">
    <property type="component" value="Unassembled WGS sequence"/>
</dbReference>
<dbReference type="SUPFAM" id="SSF82215">
    <property type="entry name" value="C-terminal autoproteolytic domain of nucleoporin nup98"/>
    <property type="match status" value="1"/>
</dbReference>
<feature type="region of interest" description="Disordered" evidence="10">
    <location>
        <begin position="714"/>
        <end position="748"/>
    </location>
</feature>
<feature type="region of interest" description="Disordered" evidence="10">
    <location>
        <begin position="1446"/>
        <end position="1469"/>
    </location>
</feature>
<dbReference type="InterPro" id="IPR037665">
    <property type="entry name" value="Nucleoporin_S59-like"/>
</dbReference>
<evidence type="ECO:0000256" key="2">
    <source>
        <dbReference type="ARBA" id="ARBA00008926"/>
    </source>
</evidence>
<keyword evidence="7" id="KW-0811">Translocation</keyword>
<dbReference type="GO" id="GO:0003723">
    <property type="term" value="F:RNA binding"/>
    <property type="evidence" value="ECO:0007669"/>
    <property type="project" value="TreeGrafter"/>
</dbReference>
<dbReference type="InterPro" id="IPR036903">
    <property type="entry name" value="Nup98_auto-Pept-S59_dom_sf"/>
</dbReference>
<evidence type="ECO:0000256" key="8">
    <source>
        <dbReference type="ARBA" id="ARBA00023132"/>
    </source>
</evidence>
<keyword evidence="3" id="KW-0813">Transport</keyword>
<keyword evidence="6" id="KW-0653">Protein transport</keyword>
<feature type="domain" description="Peptidase S59" evidence="11">
    <location>
        <begin position="816"/>
        <end position="958"/>
    </location>
</feature>
<dbReference type="Gene3D" id="1.10.10.2360">
    <property type="match status" value="1"/>
</dbReference>
<keyword evidence="9" id="KW-0539">Nucleus</keyword>
<keyword evidence="4" id="KW-0068">Autocatalytic cleavage</keyword>
<dbReference type="GO" id="GO:0006606">
    <property type="term" value="P:protein import into nucleus"/>
    <property type="evidence" value="ECO:0007669"/>
    <property type="project" value="TreeGrafter"/>
</dbReference>
<dbReference type="GO" id="GO:0006405">
    <property type="term" value="P:RNA export from nucleus"/>
    <property type="evidence" value="ECO:0007669"/>
    <property type="project" value="TreeGrafter"/>
</dbReference>
<evidence type="ECO:0000256" key="6">
    <source>
        <dbReference type="ARBA" id="ARBA00022927"/>
    </source>
</evidence>
<feature type="region of interest" description="Disordered" evidence="10">
    <location>
        <begin position="1820"/>
        <end position="1839"/>
    </location>
</feature>
<feature type="region of interest" description="Disordered" evidence="10">
    <location>
        <begin position="970"/>
        <end position="1023"/>
    </location>
</feature>
<feature type="region of interest" description="Disordered" evidence="10">
    <location>
        <begin position="1"/>
        <end position="22"/>
    </location>
</feature>
<comment type="subcellular location">
    <subcellularLocation>
        <location evidence="1">Nucleus</location>
        <location evidence="1">Nuclear pore complex</location>
    </subcellularLocation>
</comment>
<keyword evidence="8" id="KW-0906">Nuclear pore complex</keyword>
<keyword evidence="5" id="KW-0509">mRNA transport</keyword>
<dbReference type="PANTHER" id="PTHR23198">
    <property type="entry name" value="NUCLEOPORIN"/>
    <property type="match status" value="1"/>
</dbReference>
<evidence type="ECO:0000313" key="12">
    <source>
        <dbReference type="EMBL" id="GLC48675.1"/>
    </source>
</evidence>
<accession>A0A9W6EXW9</accession>
<comment type="similarity">
    <text evidence="2">Belongs to the nucleoporin GLFG family.</text>
</comment>
<feature type="compositionally biased region" description="Gly residues" evidence="10">
    <location>
        <begin position="1503"/>
        <end position="1523"/>
    </location>
</feature>
<protein>
    <recommendedName>
        <fullName evidence="11">Peptidase S59 domain-containing protein</fullName>
    </recommendedName>
</protein>
<evidence type="ECO:0000256" key="10">
    <source>
        <dbReference type="SAM" id="MobiDB-lite"/>
    </source>
</evidence>
<feature type="compositionally biased region" description="Acidic residues" evidence="10">
    <location>
        <begin position="1454"/>
        <end position="1464"/>
    </location>
</feature>
<evidence type="ECO:0000256" key="5">
    <source>
        <dbReference type="ARBA" id="ARBA00022816"/>
    </source>
</evidence>
<keyword evidence="13" id="KW-1185">Reference proteome</keyword>
<evidence type="ECO:0000259" key="11">
    <source>
        <dbReference type="PROSITE" id="PS51434"/>
    </source>
</evidence>
<feature type="compositionally biased region" description="Low complexity" evidence="10">
    <location>
        <begin position="10"/>
        <end position="22"/>
    </location>
</feature>
<feature type="region of interest" description="Disordered" evidence="10">
    <location>
        <begin position="1503"/>
        <end position="1528"/>
    </location>
</feature>
<dbReference type="PROSITE" id="PS51434">
    <property type="entry name" value="NUP_C"/>
    <property type="match status" value="1"/>
</dbReference>
<feature type="region of interest" description="Disordered" evidence="10">
    <location>
        <begin position="1554"/>
        <end position="1598"/>
    </location>
</feature>
<name>A0A9W6EXW9_9CHLO</name>
<gene>
    <name evidence="12" type="primary">PLEST006102</name>
    <name evidence="12" type="ORF">PLESTB_000124000</name>
</gene>
<dbReference type="InterPro" id="IPR021967">
    <property type="entry name" value="Nup98_C"/>
</dbReference>
<dbReference type="Pfam" id="PF04096">
    <property type="entry name" value="Nucleoporin2"/>
    <property type="match status" value="1"/>
</dbReference>
<dbReference type="Gene3D" id="3.30.1610.10">
    <property type="entry name" value="Peptidase S59, nucleoporin"/>
    <property type="match status" value="1"/>
</dbReference>
<dbReference type="GO" id="GO:0044614">
    <property type="term" value="C:nuclear pore cytoplasmic filaments"/>
    <property type="evidence" value="ECO:0007669"/>
    <property type="project" value="TreeGrafter"/>
</dbReference>
<dbReference type="PANTHER" id="PTHR23198:SF6">
    <property type="entry name" value="NUCLEAR PORE COMPLEX PROTEIN NUP98-NUP96"/>
    <property type="match status" value="1"/>
</dbReference>
<evidence type="ECO:0000256" key="3">
    <source>
        <dbReference type="ARBA" id="ARBA00022448"/>
    </source>
</evidence>
<dbReference type="Gene3D" id="1.25.40.690">
    <property type="match status" value="1"/>
</dbReference>
<evidence type="ECO:0000256" key="7">
    <source>
        <dbReference type="ARBA" id="ARBA00023010"/>
    </source>
</evidence>
<organism evidence="12 13">
    <name type="scientific">Pleodorina starrii</name>
    <dbReference type="NCBI Taxonomy" id="330485"/>
    <lineage>
        <taxon>Eukaryota</taxon>
        <taxon>Viridiplantae</taxon>
        <taxon>Chlorophyta</taxon>
        <taxon>core chlorophytes</taxon>
        <taxon>Chlorophyceae</taxon>
        <taxon>CS clade</taxon>
        <taxon>Chlamydomonadales</taxon>
        <taxon>Volvocaceae</taxon>
        <taxon>Pleodorina</taxon>
    </lineage>
</organism>
<evidence type="ECO:0000313" key="13">
    <source>
        <dbReference type="Proteomes" id="UP001165080"/>
    </source>
</evidence>
<sequence length="2256" mass="220042">MFGFSGTTGFGQPAQQPAPAFGAAPASPFGAAFGQAAQPAASPFGAATGSAPLFGAQSPAPAFGQAAPAAAPAFGATTGTTGFGTGAFGAAAKPAGFGGFGTTTTAAPNPFGAPAQSAPAFGGFGAASAPAFGAAAAAAPANPFGATTTGFGATAAPAFGAAPAATGFGAPAAGAAAPFGTTTTNLFGQPAAAPSPFGAAPTQPTTGFGGFGAAPTGAPTAGTRNVPYNKTKDPDVAAGQPATFLMSMSALPNFQAPNPSKSHEELRWEDYEAGVKNQSAGPAPAAAGAFGAPAPAPGGFGGFGATTQPATTGFGAAAPANPFGAPASAPAFGATTTPAFGAASQPSLFGAAMAAPAAASNPFGGAATTAPAFGGFGAAPAAASQPSLFGSTTTAGFGSAAPFGGPTTPFGGASSAAAFSFSSSPAAFGAASAPATSLFGTAPASSPFGGTTSALGAVGSPFGAASTAAAFGTNTFGAFGATAAKPASPFGAPAATTPFGATAPPAAGTSLFGNTSPFNFASQPASSPSLFGNTAGGSTMSFSSNLFGQPAAAQATGGGLFGSVGVAAAPSQPPTVAQPAYGNFGTLPSVPEVKVGITTRAARNTSISSGASKASPLLSLRPTPLRYGASVRARSEQPSVLGMGMGMASSLPPAGPQLVSVGGVSAGASDLLAPQVPSGVGSSAAAAAVAAAAAGGTGLLPFRQNPHRLFIAAPPPSTEAAGGSSFLTPARPPSAQRATTPDAGGPDDVGHVDAGLVDTPGGAGLNGYANGYASGGAAGAGPSNAVAAATATGRAAGFQDAPTSEPHLPRLGRLVSEGFSFSPNVDELRLLHSQNSENLAAVSNFTVSRAGVGQVRWVVPVDVRGQALYDIVSISYGEVLCYPDASTKPPQGQGLNKPAEITLYGVYKKDKNTGAPIKDGPRGQAYEKALRQMCGRMGAKFLSYKLDGGVWKFEVEHFSRYGLIDIDDDDETQAAPAPAGTPAARGGGGAAAAPPPEEGVGEAPVPRRLGLDGDADAAAAPGGGQPALAGRGLAGFGLRGFAFGGAGGPAASAAGRTPAVLAGEDSGMEPSVGARWQQRQQQGGGALLLEAGGSEATGVMGAGGPDQDMSEACAQLRFGDDLVAEGEVSGGVVGPETAAAAARGGGGGGGSTATEPLGAFGADGGGGSAWAPSQPAAPLQHALPDSLAQDPVRVRALHDAFFSSTGGGGGAAAAAGGYPSQPQQQQRLLALPGGAGGGLQQRESGAGGAGGFRAGGAGAAGARAAAAAAMGATAVTAWRRPTAALAPGAPAAVAARGEELLSEADGGGIGCSGFGGGVSSSPISLALARPITMRPVAAIADGAAAAVLPLRDVRTAGNLTDAGLAMGRSFRVGWGPGGRLVVPGAADATTATEICITRVRVEGEGAAYGEASYGGVSGGSGSEEAEGLEALRDRLRAGLEVHLAASRMQQGEQNDGDDDGDEAAGADGAPEVPHWRLCIDSRELSVLVQRHVQVCEQQLQQLLGGGGAAGGGDGAAAGRGGGDADADHPDALRLRHEVETWHLVQTLFAKIDGEVPEAEARSGGGGGEAGEGSPTGMAQVPLGTAGSPPADADAGGGDADLMLLSTPPKTPPTEAAGGAVIPTPSDYDMGGDGDGGGGDAARPAMRATAAASRTLLAAQQRHAQLSLWLQRQARRRVEEDLQSAGSPAAVVLQLLAAHQLAAAVGAAVAAGDPRLAMLIARAGSRASSRAHLSTQLAVWQQSGFLEHVAPERLAAFQLLAGEVLEPQRLMTLDWRRLLGLYLWYGTPNTRSPVTAVKQYVMDRHSEPAVVPHPAPYHVEGLQPSATGAGGGGGSGAAASGSTDVQWELLQLWATTPAAATADCLAEGLEASASGVAAAAARALAAWLDGGGCSRLLRCSGYSPNPLDHSLAWHLMAALQAVGVLPPAGSAAPPDTDTDVDASARAQYDNEVLTTTLEFISQLLLAGGLCEWAVFVALTIPDLPRGGGGGDGGGPAVRRRVVRELLAMSVPEWSTDSAREAFLSDSLHVPTALMAEARATWTQYTRDDDARCTALLAAGDADAAHDVFVASVAPALFLSGAWTQLAALVEALEPAACGLPSWSTGGGLYGGYLALFGPQLMAAPPPPPAAAGLPEGVTLAALDEFAKLVQEAQLALNAADGGGGDGLLGTDEAAERQRLRRRLVLGRISARVHGVLMSMTAGAAAAAAGGGSVGAGWETRFAGLQAGLALQGCLAAELQLGGIAVAVAEAGGRVACS</sequence>
<reference evidence="12 13" key="1">
    <citation type="journal article" date="2023" name="Commun. Biol.">
        <title>Reorganization of the ancestral sex-determining regions during the evolution of trioecy in Pleodorina starrii.</title>
        <authorList>
            <person name="Takahashi K."/>
            <person name="Suzuki S."/>
            <person name="Kawai-Toyooka H."/>
            <person name="Yamamoto K."/>
            <person name="Hamaji T."/>
            <person name="Ootsuki R."/>
            <person name="Yamaguchi H."/>
            <person name="Kawachi M."/>
            <person name="Higashiyama T."/>
            <person name="Nozaki H."/>
        </authorList>
    </citation>
    <scope>NUCLEOTIDE SEQUENCE [LARGE SCALE GENOMIC DNA]</scope>
    <source>
        <strain evidence="12 13">NIES-4479</strain>
    </source>
</reference>
<dbReference type="EMBL" id="BRXU01000001">
    <property type="protein sequence ID" value="GLC48675.1"/>
    <property type="molecule type" value="Genomic_DNA"/>
</dbReference>
<dbReference type="InterPro" id="IPR007230">
    <property type="entry name" value="Nup98_auto-Pept-S59_dom"/>
</dbReference>